<dbReference type="GO" id="GO:0005737">
    <property type="term" value="C:cytoplasm"/>
    <property type="evidence" value="ECO:0007669"/>
    <property type="project" value="UniProtKB-ARBA"/>
</dbReference>
<dbReference type="InterPro" id="IPR024937">
    <property type="entry name" value="Domain_X"/>
</dbReference>
<feature type="region of interest" description="Disordered" evidence="1">
    <location>
        <begin position="91"/>
        <end position="110"/>
    </location>
</feature>
<dbReference type="Pfam" id="PF01348">
    <property type="entry name" value="Intron_maturas2"/>
    <property type="match status" value="1"/>
</dbReference>
<proteinExistence type="predicted"/>
<dbReference type="OrthoDB" id="1571682at2759"/>
<dbReference type="KEGG" id="nau:109232502"/>
<dbReference type="Proteomes" id="UP000187609">
    <property type="component" value="Unassembled WGS sequence"/>
</dbReference>
<evidence type="ECO:0000313" key="3">
    <source>
        <dbReference type="EMBL" id="OIS98398.1"/>
    </source>
</evidence>
<comment type="caution">
    <text evidence="3">The sequence shown here is derived from an EMBL/GenBank/DDBJ whole genome shotgun (WGS) entry which is preliminary data.</text>
</comment>
<protein>
    <recommendedName>
        <fullName evidence="2">Domain X domain-containing protein</fullName>
    </recommendedName>
</protein>
<keyword evidence="4" id="KW-1185">Reference proteome</keyword>
<dbReference type="OMA" id="RERFCDM"/>
<dbReference type="AlphaFoldDB" id="A0A1J6IKZ7"/>
<organism evidence="3 4">
    <name type="scientific">Nicotiana attenuata</name>
    <name type="common">Coyote tobacco</name>
    <dbReference type="NCBI Taxonomy" id="49451"/>
    <lineage>
        <taxon>Eukaryota</taxon>
        <taxon>Viridiplantae</taxon>
        <taxon>Streptophyta</taxon>
        <taxon>Embryophyta</taxon>
        <taxon>Tracheophyta</taxon>
        <taxon>Spermatophyta</taxon>
        <taxon>Magnoliopsida</taxon>
        <taxon>eudicotyledons</taxon>
        <taxon>Gunneridae</taxon>
        <taxon>Pentapetalae</taxon>
        <taxon>asterids</taxon>
        <taxon>lamiids</taxon>
        <taxon>Solanales</taxon>
        <taxon>Solanaceae</taxon>
        <taxon>Nicotianoideae</taxon>
        <taxon>Nicotianeae</taxon>
        <taxon>Nicotiana</taxon>
    </lineage>
</organism>
<dbReference type="EMBL" id="MJEQ01037191">
    <property type="protein sequence ID" value="OIS98398.1"/>
    <property type="molecule type" value="Genomic_DNA"/>
</dbReference>
<evidence type="ECO:0000313" key="4">
    <source>
        <dbReference type="Proteomes" id="UP000187609"/>
    </source>
</evidence>
<dbReference type="Gramene" id="OIS98398">
    <property type="protein sequence ID" value="OIS98398"/>
    <property type="gene ID" value="A4A49_60804"/>
</dbReference>
<evidence type="ECO:0000259" key="2">
    <source>
        <dbReference type="Pfam" id="PF01348"/>
    </source>
</evidence>
<accession>A0A1J6IKZ7</accession>
<feature type="domain" description="Domain X" evidence="2">
    <location>
        <begin position="4"/>
        <end position="57"/>
    </location>
</feature>
<evidence type="ECO:0000256" key="1">
    <source>
        <dbReference type="SAM" id="MobiDB-lite"/>
    </source>
</evidence>
<gene>
    <name evidence="3" type="ORF">A4A49_60804</name>
</gene>
<name>A0A1J6IKZ7_NICAT</name>
<reference evidence="3" key="1">
    <citation type="submission" date="2016-11" db="EMBL/GenBank/DDBJ databases">
        <title>The genome of Nicotiana attenuata.</title>
        <authorList>
            <person name="Xu S."/>
            <person name="Brockmoeller T."/>
            <person name="Gaquerel E."/>
            <person name="Navarro A."/>
            <person name="Kuhl H."/>
            <person name="Gase K."/>
            <person name="Ling Z."/>
            <person name="Zhou W."/>
            <person name="Kreitzer C."/>
            <person name="Stanke M."/>
            <person name="Tang H."/>
            <person name="Lyons E."/>
            <person name="Pandey P."/>
            <person name="Pandey S.P."/>
            <person name="Timmermann B."/>
            <person name="Baldwin I.T."/>
        </authorList>
    </citation>
    <scope>NUCLEOTIDE SEQUENCE [LARGE SCALE GENOMIC DNA]</scope>
    <source>
        <strain evidence="3">UT</strain>
    </source>
</reference>
<sequence>MGFLARERFCDMDAQPNSVGRLAHLTDDEILDRFDRISKSLSHYSEQWSFRSRSSRLTRLGSRSNRNLYALVGFRLNLIAYLSGANKRESFRMGSSSDAEPMREGEAGIDSFQEPVERKDFFPAFLPFQKKEISLGWHRHKRFD</sequence>
<dbReference type="GO" id="GO:0006397">
    <property type="term" value="P:mRNA processing"/>
    <property type="evidence" value="ECO:0007669"/>
    <property type="project" value="InterPro"/>
</dbReference>